<dbReference type="EMBL" id="OZ075146">
    <property type="protein sequence ID" value="CAL5050684.1"/>
    <property type="molecule type" value="Genomic_DNA"/>
</dbReference>
<dbReference type="Proteomes" id="UP001497457">
    <property type="component" value="Chromosome 36b"/>
</dbReference>
<dbReference type="PANTHER" id="PTHR40891:SF1">
    <property type="entry name" value="DUF295 DOMAIN-CONTAINING PROTEIN"/>
    <property type="match status" value="1"/>
</dbReference>
<evidence type="ECO:0000313" key="3">
    <source>
        <dbReference type="Proteomes" id="UP001497457"/>
    </source>
</evidence>
<feature type="compositionally biased region" description="Low complexity" evidence="1">
    <location>
        <begin position="198"/>
        <end position="227"/>
    </location>
</feature>
<evidence type="ECO:0008006" key="4">
    <source>
        <dbReference type="Google" id="ProtNLM"/>
    </source>
</evidence>
<evidence type="ECO:0000256" key="1">
    <source>
        <dbReference type="SAM" id="MobiDB-lite"/>
    </source>
</evidence>
<feature type="compositionally biased region" description="Low complexity" evidence="1">
    <location>
        <begin position="119"/>
        <end position="128"/>
    </location>
</feature>
<feature type="compositionally biased region" description="Low complexity" evidence="1">
    <location>
        <begin position="136"/>
        <end position="162"/>
    </location>
</feature>
<reference evidence="2" key="1">
    <citation type="submission" date="2024-10" db="EMBL/GenBank/DDBJ databases">
        <authorList>
            <person name="Ryan C."/>
        </authorList>
    </citation>
    <scope>NUCLEOTIDE SEQUENCE [LARGE SCALE GENOMIC DNA]</scope>
</reference>
<protein>
    <recommendedName>
        <fullName evidence="4">DUF295 domain-containing protein</fullName>
    </recommendedName>
</protein>
<dbReference type="AlphaFoldDB" id="A0ABC9E4H4"/>
<accession>A0ABC9E4H4</accession>
<evidence type="ECO:0000313" key="2">
    <source>
        <dbReference type="EMBL" id="CAL5050684.1"/>
    </source>
</evidence>
<keyword evidence="3" id="KW-1185">Reference proteome</keyword>
<sequence>MATTSSSTSSPPAPAPTLPCLVFGYGDDQHPATLFSVSDGARRACEIEELRGKRRSWPTSHGWVLTWDPDTTATFLWKWNAHDAAADKIALPALPQPPPPPWRSVCALSGSPTAGGAGTSTTWAAATAPRKARTCPAASASRRAGAGSTTATRPPSAASSTSRPRRPAAAGRRRSAPCPWNPCRSSTSRAARGRRRTCPSSRSTASSTSCPCFSTAPTSTPSPTSASTLYRKDFARREHVRVGSIGDRAILAGSGGRYLGRWCPATEFGLLPNSVCWMSAFDRRLQVFDIELGTEQVHEPPFAETSPWPFWMIPPHP</sequence>
<gene>
    <name evidence="2" type="ORF">URODEC1_LOCUS91739</name>
</gene>
<name>A0ABC9E4H4_9POAL</name>
<dbReference type="PANTHER" id="PTHR40891">
    <property type="entry name" value="DUF295 DOMAIN-CONTAINING PROTEIN"/>
    <property type="match status" value="1"/>
</dbReference>
<feature type="compositionally biased region" description="Basic residues" evidence="1">
    <location>
        <begin position="163"/>
        <end position="175"/>
    </location>
</feature>
<feature type="region of interest" description="Disordered" evidence="1">
    <location>
        <begin position="113"/>
        <end position="227"/>
    </location>
</feature>
<organism evidence="2 3">
    <name type="scientific">Urochloa decumbens</name>
    <dbReference type="NCBI Taxonomy" id="240449"/>
    <lineage>
        <taxon>Eukaryota</taxon>
        <taxon>Viridiplantae</taxon>
        <taxon>Streptophyta</taxon>
        <taxon>Embryophyta</taxon>
        <taxon>Tracheophyta</taxon>
        <taxon>Spermatophyta</taxon>
        <taxon>Magnoliopsida</taxon>
        <taxon>Liliopsida</taxon>
        <taxon>Poales</taxon>
        <taxon>Poaceae</taxon>
        <taxon>PACMAD clade</taxon>
        <taxon>Panicoideae</taxon>
        <taxon>Panicodae</taxon>
        <taxon>Paniceae</taxon>
        <taxon>Melinidinae</taxon>
        <taxon>Urochloa</taxon>
    </lineage>
</organism>
<proteinExistence type="predicted"/>